<protein>
    <submittedName>
        <fullName evidence="1">Uncharacterized protein</fullName>
    </submittedName>
</protein>
<dbReference type="EMBL" id="UYYB01028085">
    <property type="protein sequence ID" value="VDM72955.1"/>
    <property type="molecule type" value="Genomic_DNA"/>
</dbReference>
<evidence type="ECO:0000313" key="2">
    <source>
        <dbReference type="Proteomes" id="UP000270094"/>
    </source>
</evidence>
<accession>A0A3P7KQT3</accession>
<proteinExistence type="predicted"/>
<dbReference type="OrthoDB" id="10044505at2759"/>
<organism evidence="1 2">
    <name type="scientific">Strongylus vulgaris</name>
    <name type="common">Blood worm</name>
    <dbReference type="NCBI Taxonomy" id="40348"/>
    <lineage>
        <taxon>Eukaryota</taxon>
        <taxon>Metazoa</taxon>
        <taxon>Ecdysozoa</taxon>
        <taxon>Nematoda</taxon>
        <taxon>Chromadorea</taxon>
        <taxon>Rhabditida</taxon>
        <taxon>Rhabditina</taxon>
        <taxon>Rhabditomorpha</taxon>
        <taxon>Strongyloidea</taxon>
        <taxon>Strongylidae</taxon>
        <taxon>Strongylus</taxon>
    </lineage>
</organism>
<dbReference type="Proteomes" id="UP000270094">
    <property type="component" value="Unassembled WGS sequence"/>
</dbReference>
<keyword evidence="2" id="KW-1185">Reference proteome</keyword>
<sequence length="48" mass="5648">MGVNEMCNFYMMFYYNATRENPFPWGAVCAGRDRVVRVLLRLAEISRV</sequence>
<reference evidence="1 2" key="1">
    <citation type="submission" date="2018-11" db="EMBL/GenBank/DDBJ databases">
        <authorList>
            <consortium name="Pathogen Informatics"/>
        </authorList>
    </citation>
    <scope>NUCLEOTIDE SEQUENCE [LARGE SCALE GENOMIC DNA]</scope>
</reference>
<dbReference type="AlphaFoldDB" id="A0A3P7KQT3"/>
<name>A0A3P7KQT3_STRVU</name>
<gene>
    <name evidence="1" type="ORF">SVUK_LOCUS7953</name>
</gene>
<evidence type="ECO:0000313" key="1">
    <source>
        <dbReference type="EMBL" id="VDM72955.1"/>
    </source>
</evidence>